<reference evidence="1 2" key="1">
    <citation type="submission" date="2022-10" db="EMBL/GenBank/DDBJ databases">
        <authorList>
            <person name="Li J.H."/>
            <person name="Ding Y.F."/>
            <person name="Wei Y.L."/>
        </authorList>
    </citation>
    <scope>NUCLEOTIDE SEQUENCE [LARGE SCALE GENOMIC DNA]</scope>
</reference>
<evidence type="ECO:0000313" key="2">
    <source>
        <dbReference type="Proteomes" id="UP001210892"/>
    </source>
</evidence>
<evidence type="ECO:0008006" key="3">
    <source>
        <dbReference type="Google" id="ProtNLM"/>
    </source>
</evidence>
<evidence type="ECO:0000313" key="1">
    <source>
        <dbReference type="EMBL" id="WBF76935.1"/>
    </source>
</evidence>
<dbReference type="EMBL" id="OP712474">
    <property type="protein sequence ID" value="WBF76935.1"/>
    <property type="molecule type" value="Genomic_DNA"/>
</dbReference>
<organism evidence="1 2">
    <name type="scientific">Pseudomonas phage PSV3</name>
    <dbReference type="NCBI Taxonomy" id="3003632"/>
    <lineage>
        <taxon>Viruses</taxon>
        <taxon>Duplodnaviria</taxon>
        <taxon>Heunggongvirae</taxon>
        <taxon>Uroviricota</taxon>
        <taxon>Caudoviricetes</taxon>
        <taxon>Jondennisvirinae</taxon>
        <taxon>Septimatrevirus</taxon>
    </lineage>
</organism>
<dbReference type="Proteomes" id="UP001210892">
    <property type="component" value="Segment"/>
</dbReference>
<accession>A0AAE9VW67</accession>
<sequence length="306" mass="34636">MSDYDDKEESVGDSAPFELYEFVGSYRNYYMTSDALSHVFNSATYNPVPGLKRSTLKVGTHEDDNVDMTVTLPITEQIVKDYAFQTTPPSLVLTIYRRQRDAATWVAYWKGPIASISVDDEFVTFRTPSKFGSMLSGNIPNVYVQPPCNNVLFDERCKVSRVSNSLDTQVSAVEGRNISIPSLGGFPDGWFIGGEIAIPARNERRMIVAQAGAILTVNYEFAAWRFSRRLVYRRRNRDTCAQRTSNDCRASRGNSNGKLRICAYFCRHFGSGYGRLRPFLQRGQRLPQVQQSTELRRLPVCSGRIE</sequence>
<dbReference type="Pfam" id="PF09931">
    <property type="entry name" value="Phage_phiJL001_Gp84_N"/>
    <property type="match status" value="1"/>
</dbReference>
<gene>
    <name evidence="1" type="ORF">PSV3_00233</name>
</gene>
<proteinExistence type="predicted"/>
<protein>
    <recommendedName>
        <fullName evidence="3">Virion structural protein</fullName>
    </recommendedName>
</protein>
<name>A0AAE9VW67_9CAUD</name>
<keyword evidence="2" id="KW-1185">Reference proteome</keyword>